<dbReference type="GO" id="GO:0003700">
    <property type="term" value="F:DNA-binding transcription factor activity"/>
    <property type="evidence" value="ECO:0007669"/>
    <property type="project" value="TreeGrafter"/>
</dbReference>
<dbReference type="AlphaFoldDB" id="A0A1H5ATI7"/>
<dbReference type="Gene3D" id="1.10.260.40">
    <property type="entry name" value="lambda repressor-like DNA-binding domains"/>
    <property type="match status" value="1"/>
</dbReference>
<dbReference type="PANTHER" id="PTHR30146:SF138">
    <property type="entry name" value="TRANSCRIPTIONAL REGULATORY PROTEIN"/>
    <property type="match status" value="1"/>
</dbReference>
<dbReference type="SUPFAM" id="SSF47413">
    <property type="entry name" value="lambda repressor-like DNA-binding domains"/>
    <property type="match status" value="1"/>
</dbReference>
<dbReference type="InterPro" id="IPR046335">
    <property type="entry name" value="LacI/GalR-like_sensor"/>
</dbReference>
<accession>A0A1H5ATI7</accession>
<dbReference type="Pfam" id="PF13377">
    <property type="entry name" value="Peripla_BP_3"/>
    <property type="match status" value="1"/>
</dbReference>
<evidence type="ECO:0000256" key="1">
    <source>
        <dbReference type="ARBA" id="ARBA00023015"/>
    </source>
</evidence>
<dbReference type="RefSeq" id="WP_073358434.1">
    <property type="nucleotide sequence ID" value="NZ_FNTL01000004.1"/>
</dbReference>
<dbReference type="PANTHER" id="PTHR30146">
    <property type="entry name" value="LACI-RELATED TRANSCRIPTIONAL REPRESSOR"/>
    <property type="match status" value="1"/>
</dbReference>
<keyword evidence="3" id="KW-0804">Transcription</keyword>
<protein>
    <submittedName>
        <fullName evidence="5">DNA-binding transcriptional regulator, LacI/PurR family</fullName>
    </submittedName>
</protein>
<dbReference type="OrthoDB" id="2854648at2"/>
<evidence type="ECO:0000313" key="5">
    <source>
        <dbReference type="EMBL" id="SED45141.1"/>
    </source>
</evidence>
<dbReference type="InterPro" id="IPR010982">
    <property type="entry name" value="Lambda_DNA-bd_dom_sf"/>
</dbReference>
<organism evidence="5 6">
    <name type="scientific">Rhodococcus jostii</name>
    <dbReference type="NCBI Taxonomy" id="132919"/>
    <lineage>
        <taxon>Bacteria</taxon>
        <taxon>Bacillati</taxon>
        <taxon>Actinomycetota</taxon>
        <taxon>Actinomycetes</taxon>
        <taxon>Mycobacteriales</taxon>
        <taxon>Nocardiaceae</taxon>
        <taxon>Rhodococcus</taxon>
    </lineage>
</organism>
<dbReference type="GO" id="GO:0000976">
    <property type="term" value="F:transcription cis-regulatory region binding"/>
    <property type="evidence" value="ECO:0007669"/>
    <property type="project" value="TreeGrafter"/>
</dbReference>
<dbReference type="SMART" id="SM00354">
    <property type="entry name" value="HTH_LACI"/>
    <property type="match status" value="1"/>
</dbReference>
<gene>
    <name evidence="5" type="ORF">SAMN04490220_4527</name>
</gene>
<dbReference type="CDD" id="cd06279">
    <property type="entry name" value="PBP1_LacI-like"/>
    <property type="match status" value="1"/>
</dbReference>
<keyword evidence="1" id="KW-0805">Transcription regulation</keyword>
<dbReference type="Proteomes" id="UP000183407">
    <property type="component" value="Unassembled WGS sequence"/>
</dbReference>
<dbReference type="InterPro" id="IPR000843">
    <property type="entry name" value="HTH_LacI"/>
</dbReference>
<feature type="domain" description="HTH lacI-type" evidence="4">
    <location>
        <begin position="2"/>
        <end position="57"/>
    </location>
</feature>
<evidence type="ECO:0000256" key="3">
    <source>
        <dbReference type="ARBA" id="ARBA00023163"/>
    </source>
</evidence>
<name>A0A1H5ATI7_RHOJO</name>
<dbReference type="SUPFAM" id="SSF53822">
    <property type="entry name" value="Periplasmic binding protein-like I"/>
    <property type="match status" value="1"/>
</dbReference>
<dbReference type="CDD" id="cd01392">
    <property type="entry name" value="HTH_LacI"/>
    <property type="match status" value="1"/>
</dbReference>
<dbReference type="Pfam" id="PF00356">
    <property type="entry name" value="LacI"/>
    <property type="match status" value="1"/>
</dbReference>
<dbReference type="PROSITE" id="PS50932">
    <property type="entry name" value="HTH_LACI_2"/>
    <property type="match status" value="1"/>
</dbReference>
<dbReference type="EMBL" id="FNTL01000004">
    <property type="protein sequence ID" value="SED45141.1"/>
    <property type="molecule type" value="Genomic_DNA"/>
</dbReference>
<dbReference type="Gene3D" id="3.40.50.2300">
    <property type="match status" value="2"/>
</dbReference>
<evidence type="ECO:0000256" key="2">
    <source>
        <dbReference type="ARBA" id="ARBA00023125"/>
    </source>
</evidence>
<keyword evidence="2 5" id="KW-0238">DNA-binding</keyword>
<evidence type="ECO:0000313" key="6">
    <source>
        <dbReference type="Proteomes" id="UP000183407"/>
    </source>
</evidence>
<proteinExistence type="predicted"/>
<sequence length="354" mass="37067">MTTMHDVARAAGVSQAAVSYAYNQPHKLSAARRAHIFQIAAELGYAGPNPAGRNLRTGTVGALGLMITDSLRYAFDDPATAQLLKGISEVGELAEVALTLLPCPLESTRVAEGSGVLVRGAVDGFLAYAMPDGHPGMQTAMSRRLPIVVIDGPNPGGLPRVGIRDRQAAKEIAEHVLALGHRRVGFLVDRLVPDGKGGPVDAARTRAARDHVMKERLAGYASACRKFTVPWSSAVVVEAGGFDYELSRTAVETLLDAGPVTAVVAASDLLALAALDVAQERGLRVPEDLSVVGFDDIPAARAAGLTTVRQPLVDKGREAAQLLLDIIGGGTGREITLPTELVVRESTGPAPTEQ</sequence>
<dbReference type="InterPro" id="IPR028082">
    <property type="entry name" value="Peripla_BP_I"/>
</dbReference>
<reference evidence="6" key="1">
    <citation type="submission" date="2016-10" db="EMBL/GenBank/DDBJ databases">
        <authorList>
            <person name="Varghese N."/>
        </authorList>
    </citation>
    <scope>NUCLEOTIDE SEQUENCE [LARGE SCALE GENOMIC DNA]</scope>
    <source>
        <strain evidence="6">DSM 44719</strain>
    </source>
</reference>
<evidence type="ECO:0000259" key="4">
    <source>
        <dbReference type="PROSITE" id="PS50932"/>
    </source>
</evidence>